<accession>A0A392MIG1</accession>
<evidence type="ECO:0000313" key="2">
    <source>
        <dbReference type="Proteomes" id="UP000265520"/>
    </source>
</evidence>
<evidence type="ECO:0000313" key="1">
    <source>
        <dbReference type="EMBL" id="MCH86498.1"/>
    </source>
</evidence>
<dbReference type="Proteomes" id="UP000265520">
    <property type="component" value="Unassembled WGS sequence"/>
</dbReference>
<gene>
    <name evidence="1" type="ORF">A2U01_0007355</name>
</gene>
<organism evidence="1 2">
    <name type="scientific">Trifolium medium</name>
    <dbReference type="NCBI Taxonomy" id="97028"/>
    <lineage>
        <taxon>Eukaryota</taxon>
        <taxon>Viridiplantae</taxon>
        <taxon>Streptophyta</taxon>
        <taxon>Embryophyta</taxon>
        <taxon>Tracheophyta</taxon>
        <taxon>Spermatophyta</taxon>
        <taxon>Magnoliopsida</taxon>
        <taxon>eudicotyledons</taxon>
        <taxon>Gunneridae</taxon>
        <taxon>Pentapetalae</taxon>
        <taxon>rosids</taxon>
        <taxon>fabids</taxon>
        <taxon>Fabales</taxon>
        <taxon>Fabaceae</taxon>
        <taxon>Papilionoideae</taxon>
        <taxon>50 kb inversion clade</taxon>
        <taxon>NPAAA clade</taxon>
        <taxon>Hologalegina</taxon>
        <taxon>IRL clade</taxon>
        <taxon>Trifolieae</taxon>
        <taxon>Trifolium</taxon>
    </lineage>
</organism>
<dbReference type="InterPro" id="IPR002052">
    <property type="entry name" value="DNA_methylase_N6_adenine_CS"/>
</dbReference>
<dbReference type="GO" id="GO:0003676">
    <property type="term" value="F:nucleic acid binding"/>
    <property type="evidence" value="ECO:0007669"/>
    <property type="project" value="InterPro"/>
</dbReference>
<name>A0A392MIG1_9FABA</name>
<protein>
    <submittedName>
        <fullName evidence="1">Uncharacterized protein</fullName>
    </submittedName>
</protein>
<keyword evidence="2" id="KW-1185">Reference proteome</keyword>
<reference evidence="1 2" key="1">
    <citation type="journal article" date="2018" name="Front. Plant Sci.">
        <title>Red Clover (Trifolium pratense) and Zigzag Clover (T. medium) - A Picture of Genomic Similarities and Differences.</title>
        <authorList>
            <person name="Dluhosova J."/>
            <person name="Istvanek J."/>
            <person name="Nedelnik J."/>
            <person name="Repkova J."/>
        </authorList>
    </citation>
    <scope>NUCLEOTIDE SEQUENCE [LARGE SCALE GENOMIC DNA]</scope>
    <source>
        <strain evidence="2">cv. 10/8</strain>
        <tissue evidence="1">Leaf</tissue>
    </source>
</reference>
<sequence>MGTFVAWARARCEGNPRAINIGKLLFNWFPGPGFNLWANNEANANNGANAKPNNNAGGIDVVYQDPPYPDANNDKIDAAEVGLVNVWVNPWAINIGALLFNWFPGPCFNLWANNIEALLFNWFSGFNLWANNKANANNEADGNNKADAEPNNNANGINVVYQDPHPPDANNDEIDATEVGLLNVWVNSWAINIGALFPGLGFNLWANNIEALLFNWFHGFNLWANNKVNANNEVDANNGADANGIIVVYQDPPHDV</sequence>
<comment type="caution">
    <text evidence="1">The sequence shown here is derived from an EMBL/GenBank/DDBJ whole genome shotgun (WGS) entry which is preliminary data.</text>
</comment>
<dbReference type="PROSITE" id="PS00092">
    <property type="entry name" value="N6_MTASE"/>
    <property type="match status" value="1"/>
</dbReference>
<dbReference type="GO" id="GO:0008168">
    <property type="term" value="F:methyltransferase activity"/>
    <property type="evidence" value="ECO:0007669"/>
    <property type="project" value="InterPro"/>
</dbReference>
<proteinExistence type="predicted"/>
<dbReference type="EMBL" id="LXQA010010410">
    <property type="protein sequence ID" value="MCH86498.1"/>
    <property type="molecule type" value="Genomic_DNA"/>
</dbReference>
<dbReference type="AlphaFoldDB" id="A0A392MIG1"/>
<dbReference type="GO" id="GO:0032259">
    <property type="term" value="P:methylation"/>
    <property type="evidence" value="ECO:0007669"/>
    <property type="project" value="InterPro"/>
</dbReference>